<dbReference type="InterPro" id="IPR001841">
    <property type="entry name" value="Znf_RING"/>
</dbReference>
<feature type="domain" description="RING-type" evidence="2">
    <location>
        <begin position="80"/>
        <end position="106"/>
    </location>
</feature>
<evidence type="ECO:0000256" key="1">
    <source>
        <dbReference type="SAM" id="MobiDB-lite"/>
    </source>
</evidence>
<evidence type="ECO:0000313" key="4">
    <source>
        <dbReference type="Proteomes" id="UP000075714"/>
    </source>
</evidence>
<feature type="region of interest" description="Disordered" evidence="1">
    <location>
        <begin position="1"/>
        <end position="36"/>
    </location>
</feature>
<dbReference type="EMBL" id="LSYV01000097">
    <property type="protein sequence ID" value="KXZ43253.1"/>
    <property type="molecule type" value="Genomic_DNA"/>
</dbReference>
<protein>
    <recommendedName>
        <fullName evidence="2">RING-type domain-containing protein</fullName>
    </recommendedName>
</protein>
<sequence>MAFSGGDAAEGGSTDVEQEHAQSSEEQDQGDLPLSYEDMLALGDLAGKVSKGLNAEALSRLPVQPVCSLRGTGAAMLLDRCCICQLEFEDDDEATPLPCRHCYHRSVPQYVQEKPGDEAMSEANLPVLLQA</sequence>
<evidence type="ECO:0000313" key="3">
    <source>
        <dbReference type="EMBL" id="KXZ43253.1"/>
    </source>
</evidence>
<keyword evidence="4" id="KW-1185">Reference proteome</keyword>
<dbReference type="PANTHER" id="PTHR47530:SF4">
    <property type="entry name" value="E3 UBIQUITIN LIGASE BIG BROTHER-RELATED"/>
    <property type="match status" value="1"/>
</dbReference>
<dbReference type="Gene3D" id="3.30.40.10">
    <property type="entry name" value="Zinc/RING finger domain, C3HC4 (zinc finger)"/>
    <property type="match status" value="1"/>
</dbReference>
<dbReference type="STRING" id="33097.A0A150G049"/>
<dbReference type="Pfam" id="PF13639">
    <property type="entry name" value="zf-RING_2"/>
    <property type="match status" value="1"/>
</dbReference>
<organism evidence="3 4">
    <name type="scientific">Gonium pectorale</name>
    <name type="common">Green alga</name>
    <dbReference type="NCBI Taxonomy" id="33097"/>
    <lineage>
        <taxon>Eukaryota</taxon>
        <taxon>Viridiplantae</taxon>
        <taxon>Chlorophyta</taxon>
        <taxon>core chlorophytes</taxon>
        <taxon>Chlorophyceae</taxon>
        <taxon>CS clade</taxon>
        <taxon>Chlamydomonadales</taxon>
        <taxon>Volvocaceae</taxon>
        <taxon>Gonium</taxon>
    </lineage>
</organism>
<proteinExistence type="predicted"/>
<dbReference type="Proteomes" id="UP000075714">
    <property type="component" value="Unassembled WGS sequence"/>
</dbReference>
<gene>
    <name evidence="3" type="ORF">GPECTOR_96g719</name>
</gene>
<comment type="caution">
    <text evidence="3">The sequence shown here is derived from an EMBL/GenBank/DDBJ whole genome shotgun (WGS) entry which is preliminary data.</text>
</comment>
<dbReference type="InterPro" id="IPR043312">
    <property type="entry name" value="AtBBR-like"/>
</dbReference>
<dbReference type="AlphaFoldDB" id="A0A150G049"/>
<accession>A0A150G049</accession>
<reference evidence="4" key="1">
    <citation type="journal article" date="2016" name="Nat. Commun.">
        <title>The Gonium pectorale genome demonstrates co-option of cell cycle regulation during the evolution of multicellularity.</title>
        <authorList>
            <person name="Hanschen E.R."/>
            <person name="Marriage T.N."/>
            <person name="Ferris P.J."/>
            <person name="Hamaji T."/>
            <person name="Toyoda A."/>
            <person name="Fujiyama A."/>
            <person name="Neme R."/>
            <person name="Noguchi H."/>
            <person name="Minakuchi Y."/>
            <person name="Suzuki M."/>
            <person name="Kawai-Toyooka H."/>
            <person name="Smith D.R."/>
            <person name="Sparks H."/>
            <person name="Anderson J."/>
            <person name="Bakaric R."/>
            <person name="Luria V."/>
            <person name="Karger A."/>
            <person name="Kirschner M.W."/>
            <person name="Durand P.M."/>
            <person name="Michod R.E."/>
            <person name="Nozaki H."/>
            <person name="Olson B.J."/>
        </authorList>
    </citation>
    <scope>NUCLEOTIDE SEQUENCE [LARGE SCALE GENOMIC DNA]</scope>
    <source>
        <strain evidence="4">NIES-2863</strain>
    </source>
</reference>
<name>A0A150G049_GONPE</name>
<dbReference type="OrthoDB" id="8062037at2759"/>
<dbReference type="InterPro" id="IPR013083">
    <property type="entry name" value="Znf_RING/FYVE/PHD"/>
</dbReference>
<evidence type="ECO:0000259" key="2">
    <source>
        <dbReference type="Pfam" id="PF13639"/>
    </source>
</evidence>
<dbReference type="SUPFAM" id="SSF57850">
    <property type="entry name" value="RING/U-box"/>
    <property type="match status" value="1"/>
</dbReference>
<dbReference type="PANTHER" id="PTHR47530">
    <property type="entry name" value="E3 UBIQUITIN LIGASE BIG BROTHER-RELATED"/>
    <property type="match status" value="1"/>
</dbReference>